<evidence type="ECO:0000313" key="4">
    <source>
        <dbReference type="Proteomes" id="UP000241462"/>
    </source>
</evidence>
<dbReference type="OrthoDB" id="5577209at2759"/>
<feature type="region of interest" description="Disordered" evidence="1">
    <location>
        <begin position="578"/>
        <end position="664"/>
    </location>
</feature>
<dbReference type="PANTHER" id="PTHR21494">
    <property type="entry name" value="ACTIVATING SIGNAL COINTEGRATOR 1 COMPLEX SUBUNIT 2 ASC-1 COMPLEX SUBUNIT P100"/>
    <property type="match status" value="1"/>
</dbReference>
<reference evidence="3 4" key="1">
    <citation type="journal article" date="2018" name="Mycol. Prog.">
        <title>Coniella lustricola, a new species from submerged detritus.</title>
        <authorList>
            <person name="Raudabaugh D.B."/>
            <person name="Iturriaga T."/>
            <person name="Carver A."/>
            <person name="Mondo S."/>
            <person name="Pangilinan J."/>
            <person name="Lipzen A."/>
            <person name="He G."/>
            <person name="Amirebrahimi M."/>
            <person name="Grigoriev I.V."/>
            <person name="Miller A.N."/>
        </authorList>
    </citation>
    <scope>NUCLEOTIDE SEQUENCE [LARGE SCALE GENOMIC DNA]</scope>
    <source>
        <strain evidence="3 4">B22-T-1</strain>
    </source>
</reference>
<gene>
    <name evidence="3" type="ORF">BD289DRAFT_373959</name>
</gene>
<dbReference type="InterPro" id="IPR003892">
    <property type="entry name" value="CUE"/>
</dbReference>
<accession>A0A2T3A0B4</accession>
<dbReference type="EMBL" id="KZ678529">
    <property type="protein sequence ID" value="PSR80486.1"/>
    <property type="molecule type" value="Genomic_DNA"/>
</dbReference>
<feature type="region of interest" description="Disordered" evidence="1">
    <location>
        <begin position="386"/>
        <end position="406"/>
    </location>
</feature>
<protein>
    <recommendedName>
        <fullName evidence="2">CUE domain-containing protein</fullName>
    </recommendedName>
</protein>
<dbReference type="PROSITE" id="PS51140">
    <property type="entry name" value="CUE"/>
    <property type="match status" value="1"/>
</dbReference>
<evidence type="ECO:0000259" key="2">
    <source>
        <dbReference type="PROSITE" id="PS51140"/>
    </source>
</evidence>
<sequence>MDSTPLPPFAPFPSAAWKELLSIDEWNASLVAWISLAEAHLSLNDTRFSKQTLHDESVSIFLVSYMREVAGHGSALLGPSAEAKSLMKASFRLTTRILSSAAPPLPLIQWEFLSDLSRVHGKRKASPILSRLFEPQTGAATLSLAALKKYLIKNLDDGIQGDLKTVEQRLSRLNHLIHASADTASFFLAGSEFLDGLINGYKVMNPPLRKVIITTTYLSLVGLVESDPPKFSMLTDQLYSLKTAAEAHKAGPTNANDSLVPELVSSTPILQQLEHKLDTSGVEHARAKRGLKDLAMWKKPGAGLRPKKLIRRKIDKGKGSAAADHDAMTGELHMHRMSQITQIQDLFPELGSGFVLKLLDEYSDDSEQIIAHLLEDSLPPHLKIADRSEQISTKPKRRRSSLLPRLTPPLLPQRRNVFDDDELVDLALDTSKLHIGKRDAKKTADDILADRSTAPNKAAILSALANFDLDDDERDDTYDAADVGGTVDNADTEAPADENDEVLWRAFQADPKVFGRDQATRGGAARSKLKVETGMTDEAIEGWAIMLSRDANQQRRLELKYSAANTFTGQQTELVSTAWRADLSDTDGGSGSGRGGRGGNRGRGRGRGRGGERGGRGGGNVAGPTGEQETEQARRRKEAHKGQRANHSRRDQRAKKMARGGFSG</sequence>
<dbReference type="PANTHER" id="PTHR21494:SF0">
    <property type="entry name" value="ACTIVATING SIGNAL COINTEGRATOR 1 COMPLEX SUBUNIT 2"/>
    <property type="match status" value="1"/>
</dbReference>
<dbReference type="InterPro" id="IPR052586">
    <property type="entry name" value="ASCC2"/>
</dbReference>
<feature type="domain" description="CUE" evidence="2">
    <location>
        <begin position="335"/>
        <end position="378"/>
    </location>
</feature>
<dbReference type="SUPFAM" id="SSF46934">
    <property type="entry name" value="UBA-like"/>
    <property type="match status" value="1"/>
</dbReference>
<feature type="compositionally biased region" description="Basic residues" evidence="1">
    <location>
        <begin position="634"/>
        <end position="658"/>
    </location>
</feature>
<dbReference type="InParanoid" id="A0A2T3A0B4"/>
<dbReference type="SMART" id="SM00546">
    <property type="entry name" value="CUE"/>
    <property type="match status" value="1"/>
</dbReference>
<dbReference type="InterPro" id="IPR009060">
    <property type="entry name" value="UBA-like_sf"/>
</dbReference>
<evidence type="ECO:0000256" key="1">
    <source>
        <dbReference type="SAM" id="MobiDB-lite"/>
    </source>
</evidence>
<feature type="compositionally biased region" description="Gly residues" evidence="1">
    <location>
        <begin position="588"/>
        <end position="599"/>
    </location>
</feature>
<dbReference type="STRING" id="2025994.A0A2T3A0B4"/>
<organism evidence="3 4">
    <name type="scientific">Coniella lustricola</name>
    <dbReference type="NCBI Taxonomy" id="2025994"/>
    <lineage>
        <taxon>Eukaryota</taxon>
        <taxon>Fungi</taxon>
        <taxon>Dikarya</taxon>
        <taxon>Ascomycota</taxon>
        <taxon>Pezizomycotina</taxon>
        <taxon>Sordariomycetes</taxon>
        <taxon>Sordariomycetidae</taxon>
        <taxon>Diaporthales</taxon>
        <taxon>Schizoparmaceae</taxon>
        <taxon>Coniella</taxon>
    </lineage>
</organism>
<proteinExistence type="predicted"/>
<dbReference type="GO" id="GO:0043130">
    <property type="term" value="F:ubiquitin binding"/>
    <property type="evidence" value="ECO:0007669"/>
    <property type="project" value="InterPro"/>
</dbReference>
<keyword evidence="4" id="KW-1185">Reference proteome</keyword>
<name>A0A2T3A0B4_9PEZI</name>
<dbReference type="AlphaFoldDB" id="A0A2T3A0B4"/>
<dbReference type="InterPro" id="IPR041800">
    <property type="entry name" value="ASCC2_CUE"/>
</dbReference>
<dbReference type="Gene3D" id="1.10.8.10">
    <property type="entry name" value="DNA helicase RuvA subunit, C-terminal domain"/>
    <property type="match status" value="1"/>
</dbReference>
<evidence type="ECO:0000313" key="3">
    <source>
        <dbReference type="EMBL" id="PSR80486.1"/>
    </source>
</evidence>
<dbReference type="Pfam" id="PF02845">
    <property type="entry name" value="CUE"/>
    <property type="match status" value="1"/>
</dbReference>
<dbReference type="CDD" id="cd14364">
    <property type="entry name" value="CUE_ASCC2"/>
    <property type="match status" value="1"/>
</dbReference>
<dbReference type="Proteomes" id="UP000241462">
    <property type="component" value="Unassembled WGS sequence"/>
</dbReference>